<evidence type="ECO:0000313" key="1">
    <source>
        <dbReference type="Proteomes" id="UP000887572"/>
    </source>
</evidence>
<accession>A0A914GZV1</accession>
<protein>
    <submittedName>
        <fullName evidence="2">MSP domain-containing protein</fullName>
    </submittedName>
</protein>
<keyword evidence="1" id="KW-1185">Reference proteome</keyword>
<sequence length="102" mass="11420">MCGMGGVLELMCGDSERFSKLSGIGFAFEDRTKPQRITVSPPFWRMGPMESVYVAISCDAFDPSAENTRDDSLTLKWCRLPESGRAAFFMIGRKVIPIEYNV</sequence>
<dbReference type="WBParaSite" id="Gr19_v10_g12638.t1">
    <property type="protein sequence ID" value="Gr19_v10_g12638.t1"/>
    <property type="gene ID" value="Gr19_v10_g12638"/>
</dbReference>
<dbReference type="InterPro" id="IPR008962">
    <property type="entry name" value="PapD-like_sf"/>
</dbReference>
<dbReference type="Gene3D" id="2.60.40.10">
    <property type="entry name" value="Immunoglobulins"/>
    <property type="match status" value="1"/>
</dbReference>
<reference evidence="2" key="1">
    <citation type="submission" date="2022-11" db="UniProtKB">
        <authorList>
            <consortium name="WormBaseParasite"/>
        </authorList>
    </citation>
    <scope>IDENTIFICATION</scope>
</reference>
<dbReference type="SUPFAM" id="SSF49354">
    <property type="entry name" value="PapD-like"/>
    <property type="match status" value="1"/>
</dbReference>
<organism evidence="1 2">
    <name type="scientific">Globodera rostochiensis</name>
    <name type="common">Golden nematode worm</name>
    <name type="synonym">Heterodera rostochiensis</name>
    <dbReference type="NCBI Taxonomy" id="31243"/>
    <lineage>
        <taxon>Eukaryota</taxon>
        <taxon>Metazoa</taxon>
        <taxon>Ecdysozoa</taxon>
        <taxon>Nematoda</taxon>
        <taxon>Chromadorea</taxon>
        <taxon>Rhabditida</taxon>
        <taxon>Tylenchina</taxon>
        <taxon>Tylenchomorpha</taxon>
        <taxon>Tylenchoidea</taxon>
        <taxon>Heteroderidae</taxon>
        <taxon>Heteroderinae</taxon>
        <taxon>Globodera</taxon>
    </lineage>
</organism>
<proteinExistence type="predicted"/>
<dbReference type="AlphaFoldDB" id="A0A914GZV1"/>
<name>A0A914GZV1_GLORO</name>
<dbReference type="InterPro" id="IPR013783">
    <property type="entry name" value="Ig-like_fold"/>
</dbReference>
<dbReference type="Proteomes" id="UP000887572">
    <property type="component" value="Unplaced"/>
</dbReference>
<evidence type="ECO:0000313" key="2">
    <source>
        <dbReference type="WBParaSite" id="Gr19_v10_g12638.t1"/>
    </source>
</evidence>